<dbReference type="PROSITE" id="PS51257">
    <property type="entry name" value="PROKAR_LIPOPROTEIN"/>
    <property type="match status" value="1"/>
</dbReference>
<evidence type="ECO:0000313" key="4">
    <source>
        <dbReference type="Proteomes" id="UP001595456"/>
    </source>
</evidence>
<dbReference type="Pfam" id="PF02333">
    <property type="entry name" value="Phytase"/>
    <property type="match status" value="1"/>
</dbReference>
<evidence type="ECO:0000259" key="2">
    <source>
        <dbReference type="PROSITE" id="PS51662"/>
    </source>
</evidence>
<dbReference type="Gene3D" id="2.120.10.30">
    <property type="entry name" value="TolB, C-terminal domain"/>
    <property type="match status" value="1"/>
</dbReference>
<name>A0ABV7E4A8_9SPHN</name>
<dbReference type="InterPro" id="IPR003431">
    <property type="entry name" value="B-propeller_Phytase"/>
</dbReference>
<reference evidence="4" key="1">
    <citation type="journal article" date="2019" name="Int. J. Syst. Evol. Microbiol.">
        <title>The Global Catalogue of Microorganisms (GCM) 10K type strain sequencing project: providing services to taxonomists for standard genome sequencing and annotation.</title>
        <authorList>
            <consortium name="The Broad Institute Genomics Platform"/>
            <consortium name="The Broad Institute Genome Sequencing Center for Infectious Disease"/>
            <person name="Wu L."/>
            <person name="Ma J."/>
        </authorList>
    </citation>
    <scope>NUCLEOTIDE SEQUENCE [LARGE SCALE GENOMIC DNA]</scope>
    <source>
        <strain evidence="4">KCTC 52607</strain>
    </source>
</reference>
<dbReference type="RefSeq" id="WP_377922671.1">
    <property type="nucleotide sequence ID" value="NZ_JBANRO010000005.1"/>
</dbReference>
<dbReference type="Proteomes" id="UP001595456">
    <property type="component" value="Unassembled WGS sequence"/>
</dbReference>
<proteinExistence type="predicted"/>
<feature type="chain" id="PRO_5045533994" evidence="1">
    <location>
        <begin position="18"/>
        <end position="340"/>
    </location>
</feature>
<dbReference type="EMBL" id="JBHRST010000004">
    <property type="protein sequence ID" value="MFC3096850.1"/>
    <property type="molecule type" value="Genomic_DNA"/>
</dbReference>
<protein>
    <submittedName>
        <fullName evidence="3">Phytase</fullName>
    </submittedName>
</protein>
<comment type="caution">
    <text evidence="3">The sequence shown here is derived from an EMBL/GenBank/DDBJ whole genome shotgun (WGS) entry which is preliminary data.</text>
</comment>
<accession>A0ABV7E4A8</accession>
<feature type="domain" description="BPP" evidence="2">
    <location>
        <begin position="21"/>
        <end position="337"/>
    </location>
</feature>
<dbReference type="SUPFAM" id="SSF50956">
    <property type="entry name" value="Thermostable phytase (3-phytase)"/>
    <property type="match status" value="1"/>
</dbReference>
<gene>
    <name evidence="3" type="ORF">ACFODU_03405</name>
</gene>
<sequence length="340" mass="35406">MRFVRFASATAGALALAACTAAPQGLPPVAVYALGETVPVGTANEDAADDPAIWRNAADPAASLIVATDKKAGLYVYGLDGARRSFVDSGRVNNVDLVATADHGVIVVASDRNDLLNAALQVYRLNTQTAVLEPLGTGPGGAGEGYGLCLGYRDGVLRAYSVLKEGRTHEVRIDLSGAEPAFRMERVLTVATQPEGCVVDNRNGTLYVGEEVGGLWRFAADASTGDLVAPIDNRYLVADLEGLALAPMSTDGGYLVASSQGDNAYAVFRLPDMAPVGRFRIAAGQFGATEETDGIDLALGDFGPLYPQGLFVAQDGRNAPAAQNFKLVSWADVVAALGLE</sequence>
<feature type="signal peptide" evidence="1">
    <location>
        <begin position="1"/>
        <end position="17"/>
    </location>
</feature>
<keyword evidence="4" id="KW-1185">Reference proteome</keyword>
<evidence type="ECO:0000256" key="1">
    <source>
        <dbReference type="SAM" id="SignalP"/>
    </source>
</evidence>
<keyword evidence="1" id="KW-0732">Signal</keyword>
<dbReference type="InterPro" id="IPR011042">
    <property type="entry name" value="6-blade_b-propeller_TolB-like"/>
</dbReference>
<dbReference type="PROSITE" id="PS51662">
    <property type="entry name" value="BP_PHYTASE"/>
    <property type="match status" value="1"/>
</dbReference>
<evidence type="ECO:0000313" key="3">
    <source>
        <dbReference type="EMBL" id="MFC3096850.1"/>
    </source>
</evidence>
<organism evidence="3 4">
    <name type="scientific">Alteraurantiacibacter palmitatis</name>
    <dbReference type="NCBI Taxonomy" id="2054628"/>
    <lineage>
        <taxon>Bacteria</taxon>
        <taxon>Pseudomonadati</taxon>
        <taxon>Pseudomonadota</taxon>
        <taxon>Alphaproteobacteria</taxon>
        <taxon>Sphingomonadales</taxon>
        <taxon>Erythrobacteraceae</taxon>
        <taxon>Alteraurantiacibacter</taxon>
    </lineage>
</organism>